<organism evidence="1">
    <name type="scientific">Lygus hesperus</name>
    <name type="common">Western plant bug</name>
    <dbReference type="NCBI Taxonomy" id="30085"/>
    <lineage>
        <taxon>Eukaryota</taxon>
        <taxon>Metazoa</taxon>
        <taxon>Ecdysozoa</taxon>
        <taxon>Arthropoda</taxon>
        <taxon>Hexapoda</taxon>
        <taxon>Insecta</taxon>
        <taxon>Pterygota</taxon>
        <taxon>Neoptera</taxon>
        <taxon>Paraneoptera</taxon>
        <taxon>Hemiptera</taxon>
        <taxon>Heteroptera</taxon>
        <taxon>Panheteroptera</taxon>
        <taxon>Cimicomorpha</taxon>
        <taxon>Miridae</taxon>
        <taxon>Mirini</taxon>
        <taxon>Lygus</taxon>
    </lineage>
</organism>
<dbReference type="EMBL" id="GBHO01041542">
    <property type="protein sequence ID" value="JAG02062.1"/>
    <property type="molecule type" value="Transcribed_RNA"/>
</dbReference>
<name>A0A0A9W0W1_LYGHE</name>
<protein>
    <submittedName>
        <fullName evidence="1">Craniofacial development protein 2</fullName>
    </submittedName>
</protein>
<sequence>VNSRFKNCVKRVVAYPGADIASDHNPLVADVSVKLKCIRESTRAKRQDLSRLCSDTVKSAMSEGINSQLRRLEEYDALDVESMWSSLKVAISESTDKHLRTDGRVKKRCWMTDQILDLMELRRANKGHATEYQRLHTLVKGEIKTAKEEWMMKECEEMEELEAQHDLQRLHEKVKGITGLMRK</sequence>
<gene>
    <name evidence="1" type="primary">CFDP2_29</name>
    <name evidence="1" type="ORF">CM83_2989</name>
</gene>
<reference evidence="1" key="2">
    <citation type="submission" date="2014-07" db="EMBL/GenBank/DDBJ databases">
        <authorList>
            <person name="Hull J."/>
        </authorList>
    </citation>
    <scope>NUCLEOTIDE SEQUENCE</scope>
</reference>
<accession>A0A0A9W0W1</accession>
<feature type="non-terminal residue" evidence="1">
    <location>
        <position position="1"/>
    </location>
</feature>
<evidence type="ECO:0000313" key="1">
    <source>
        <dbReference type="EMBL" id="JAG02062.1"/>
    </source>
</evidence>
<dbReference type="AlphaFoldDB" id="A0A0A9W0W1"/>
<proteinExistence type="predicted"/>
<reference evidence="1" key="1">
    <citation type="journal article" date="2014" name="PLoS ONE">
        <title>Transcriptome-Based Identification of ABC Transporters in the Western Tarnished Plant Bug Lygus hesperus.</title>
        <authorList>
            <person name="Hull J.J."/>
            <person name="Chaney K."/>
            <person name="Geib S.M."/>
            <person name="Fabrick J.A."/>
            <person name="Brent C.S."/>
            <person name="Walsh D."/>
            <person name="Lavine L.C."/>
        </authorList>
    </citation>
    <scope>NUCLEOTIDE SEQUENCE</scope>
</reference>
<feature type="non-terminal residue" evidence="1">
    <location>
        <position position="183"/>
    </location>
</feature>